<dbReference type="HOGENOM" id="CLU_041111_0_0_7"/>
<evidence type="ECO:0000313" key="4">
    <source>
        <dbReference type="EMBL" id="ETX01014.1"/>
    </source>
</evidence>
<evidence type="ECO:0008006" key="6">
    <source>
        <dbReference type="Google" id="ProtNLM"/>
    </source>
</evidence>
<name>W4LSI8_ENTF1</name>
<gene>
    <name evidence="4" type="ORF">ETSY1_09190</name>
</gene>
<dbReference type="GO" id="GO:0003697">
    <property type="term" value="F:single-stranded DNA binding"/>
    <property type="evidence" value="ECO:0007669"/>
    <property type="project" value="InterPro"/>
</dbReference>
<proteinExistence type="predicted"/>
<dbReference type="InterPro" id="IPR013610">
    <property type="entry name" value="ArdC_N"/>
</dbReference>
<feature type="domain" description="DUF5710" evidence="3">
    <location>
        <begin position="322"/>
        <end position="364"/>
    </location>
</feature>
<dbReference type="Pfam" id="PF18974">
    <property type="entry name" value="DUF5710"/>
    <property type="match status" value="1"/>
</dbReference>
<dbReference type="Pfam" id="PF08401">
    <property type="entry name" value="ArdcN"/>
    <property type="match status" value="1"/>
</dbReference>
<reference evidence="4 5" key="1">
    <citation type="journal article" date="2014" name="Nature">
        <title>An environmental bacterial taxon with a large and distinct metabolic repertoire.</title>
        <authorList>
            <person name="Wilson M.C."/>
            <person name="Mori T."/>
            <person name="Ruckert C."/>
            <person name="Uria A.R."/>
            <person name="Helf M.J."/>
            <person name="Takada K."/>
            <person name="Gernert C."/>
            <person name="Steffens U.A."/>
            <person name="Heycke N."/>
            <person name="Schmitt S."/>
            <person name="Rinke C."/>
            <person name="Helfrich E.J."/>
            <person name="Brachmann A.O."/>
            <person name="Gurgui C."/>
            <person name="Wakimoto T."/>
            <person name="Kracht M."/>
            <person name="Crusemann M."/>
            <person name="Hentschel U."/>
            <person name="Abe I."/>
            <person name="Matsunaga S."/>
            <person name="Kalinowski J."/>
            <person name="Takeyama H."/>
            <person name="Piel J."/>
        </authorList>
    </citation>
    <scope>NUCLEOTIDE SEQUENCE [LARGE SCALE GENOMIC DNA]</scope>
    <source>
        <strain evidence="5">TSY1</strain>
    </source>
</reference>
<comment type="caution">
    <text evidence="4">The sequence shown here is derived from an EMBL/GenBank/DDBJ whole genome shotgun (WGS) entry which is preliminary data.</text>
</comment>
<accession>W4LSI8</accession>
<evidence type="ECO:0000259" key="2">
    <source>
        <dbReference type="Pfam" id="PF18818"/>
    </source>
</evidence>
<dbReference type="InterPro" id="IPR043764">
    <property type="entry name" value="DUF5710"/>
</dbReference>
<feature type="domain" description="N-terminal" evidence="1">
    <location>
        <begin position="17"/>
        <end position="129"/>
    </location>
</feature>
<evidence type="ECO:0000259" key="1">
    <source>
        <dbReference type="Pfam" id="PF08401"/>
    </source>
</evidence>
<dbReference type="Pfam" id="PF18818">
    <property type="entry name" value="MPTase-PolyVal"/>
    <property type="match status" value="1"/>
</dbReference>
<organism evidence="4 5">
    <name type="scientific">Entotheonella factor</name>
    <dbReference type="NCBI Taxonomy" id="1429438"/>
    <lineage>
        <taxon>Bacteria</taxon>
        <taxon>Pseudomonadati</taxon>
        <taxon>Nitrospinota/Tectimicrobiota group</taxon>
        <taxon>Candidatus Tectimicrobiota</taxon>
        <taxon>Candidatus Entotheonellia</taxon>
        <taxon>Candidatus Entotheonellales</taxon>
        <taxon>Candidatus Entotheonellaceae</taxon>
        <taxon>Candidatus Entotheonella</taxon>
    </lineage>
</organism>
<dbReference type="EMBL" id="AZHW01000278">
    <property type="protein sequence ID" value="ETX01014.1"/>
    <property type="molecule type" value="Genomic_DNA"/>
</dbReference>
<protein>
    <recommendedName>
        <fullName evidence="6">Antirestriction protein ArdC</fullName>
    </recommendedName>
</protein>
<feature type="non-terminal residue" evidence="4">
    <location>
        <position position="423"/>
    </location>
</feature>
<dbReference type="Proteomes" id="UP000019141">
    <property type="component" value="Unassembled WGS sequence"/>
</dbReference>
<sequence length="423" mass="47077">MSESQAPPAKPHKPLFYERVATQLIDQLKAGTAPWQKPWASGELQMPHNPVSGHTYKGVNVVHLLAQGQADPRWMTYKQAQQAGAQVRAGEKGTSVQYWKFEERRPKLDKQGQPVLDDTGKKVTETVPLERPKAFYATVFNASQIDGLPELEIKAPIWDRHERAEAILANSGASLHHDQRDRAYYQPTSDEIHLPGPQQFESPDGYYAIALHELGHWSGHERRLDRDLSGGFGSAAYAKEELRAEIASMMLGDALGIGHDPGQHAAYVGHWIRILEDDPKAIFRASRDAEQIMGYVLGLEHERERKQQPEEELAVTQAPSEKTWLYVPEFEQEAAEGLGAKWDPEARSHYVGTHTDLSPFATWVVGDVLAKAEVRPATLAHSYFQTLGFVGDTGAQDRLFPEAVVTSAGQVWIPAKAIDGCEQ</sequence>
<evidence type="ECO:0000313" key="5">
    <source>
        <dbReference type="Proteomes" id="UP000019141"/>
    </source>
</evidence>
<evidence type="ECO:0000259" key="3">
    <source>
        <dbReference type="Pfam" id="PF18974"/>
    </source>
</evidence>
<feature type="domain" description="Polyvalent protein metallopeptidase" evidence="2">
    <location>
        <begin position="162"/>
        <end position="287"/>
    </location>
</feature>
<keyword evidence="5" id="KW-1185">Reference proteome</keyword>
<dbReference type="InterPro" id="IPR041459">
    <property type="entry name" value="MPTase-PolyVal"/>
</dbReference>
<dbReference type="AlphaFoldDB" id="W4LSI8"/>